<proteinExistence type="inferred from homology"/>
<dbReference type="EMBL" id="JAPVES010000025">
    <property type="protein sequence ID" value="MCZ3371549.1"/>
    <property type="molecule type" value="Genomic_DNA"/>
</dbReference>
<dbReference type="NCBIfam" id="NF001097">
    <property type="entry name" value="PRK00129.1"/>
    <property type="match status" value="1"/>
</dbReference>
<feature type="domain" description="Phosphoribosyltransferase" evidence="11">
    <location>
        <begin position="12"/>
        <end position="215"/>
    </location>
</feature>
<evidence type="ECO:0000256" key="4">
    <source>
        <dbReference type="ARBA" id="ARBA00011894"/>
    </source>
</evidence>
<keyword evidence="6 12" id="KW-0328">Glycosyltransferase</keyword>
<evidence type="ECO:0000256" key="6">
    <source>
        <dbReference type="ARBA" id="ARBA00022676"/>
    </source>
</evidence>
<comment type="cofactor">
    <cofactor evidence="1">
        <name>Mg(2+)</name>
        <dbReference type="ChEBI" id="CHEBI:18420"/>
    </cofactor>
</comment>
<evidence type="ECO:0000256" key="2">
    <source>
        <dbReference type="ARBA" id="ARBA00005180"/>
    </source>
</evidence>
<dbReference type="GO" id="GO:0005525">
    <property type="term" value="F:GTP binding"/>
    <property type="evidence" value="ECO:0007669"/>
    <property type="project" value="UniProtKB-KW"/>
</dbReference>
<dbReference type="GO" id="GO:0006223">
    <property type="term" value="P:uracil salvage"/>
    <property type="evidence" value="ECO:0007669"/>
    <property type="project" value="InterPro"/>
</dbReference>
<dbReference type="GO" id="GO:0004845">
    <property type="term" value="F:uracil phosphoribosyltransferase activity"/>
    <property type="evidence" value="ECO:0007669"/>
    <property type="project" value="UniProtKB-UniRule"/>
</dbReference>
<comment type="similarity">
    <text evidence="3">Belongs to the UPRTase family.</text>
</comment>
<dbReference type="PANTHER" id="PTHR11608">
    <property type="entry name" value="BIFUNCTIONAL PROTEIN PYRR"/>
    <property type="match status" value="1"/>
</dbReference>
<evidence type="ECO:0000259" key="11">
    <source>
        <dbReference type="Pfam" id="PF14681"/>
    </source>
</evidence>
<protein>
    <recommendedName>
        <fullName evidence="4 10">Uracil phosphoribosyltransferase</fullName>
        <ecNumber evidence="4 10">2.4.2.9</ecNumber>
    </recommendedName>
</protein>
<evidence type="ECO:0000256" key="5">
    <source>
        <dbReference type="ARBA" id="ARBA00022533"/>
    </source>
</evidence>
<comment type="caution">
    <text evidence="12">The sequence shown here is derived from an EMBL/GenBank/DDBJ whole genome shotgun (WGS) entry which is preliminary data.</text>
</comment>
<keyword evidence="7 12" id="KW-0808">Transferase</keyword>
<dbReference type="EC" id="2.4.2.9" evidence="4 10"/>
<evidence type="ECO:0000256" key="8">
    <source>
        <dbReference type="ARBA" id="ARBA00022741"/>
    </source>
</evidence>
<dbReference type="CDD" id="cd06223">
    <property type="entry name" value="PRTases_typeI"/>
    <property type="match status" value="1"/>
</dbReference>
<dbReference type="Proteomes" id="UP001074446">
    <property type="component" value="Unassembled WGS sequence"/>
</dbReference>
<evidence type="ECO:0000256" key="10">
    <source>
        <dbReference type="NCBIfam" id="TIGR01091"/>
    </source>
</evidence>
<accession>A0A9E5DJK7</accession>
<gene>
    <name evidence="12" type="primary">upp</name>
    <name evidence="12" type="ORF">O3H35_02785</name>
</gene>
<evidence type="ECO:0000256" key="3">
    <source>
        <dbReference type="ARBA" id="ARBA00009516"/>
    </source>
</evidence>
<dbReference type="NCBIfam" id="TIGR01091">
    <property type="entry name" value="upp"/>
    <property type="match status" value="1"/>
</dbReference>
<name>A0A9E5DJK7_9EURY</name>
<dbReference type="InterPro" id="IPR050137">
    <property type="entry name" value="PyrR_bifunctional"/>
</dbReference>
<keyword evidence="8" id="KW-0547">Nucleotide-binding</keyword>
<keyword evidence="9" id="KW-0342">GTP-binding</keyword>
<reference evidence="12" key="1">
    <citation type="submission" date="2022-12" db="EMBL/GenBank/DDBJ databases">
        <title>Reclassification of two methanogenic archaea species isolated from the Kolyma lowland permafrost.</title>
        <authorList>
            <person name="Trubitsyn V.E."/>
            <person name="Rivkina E.M."/>
            <person name="Shcherbakova V.A."/>
        </authorList>
    </citation>
    <scope>NUCLEOTIDE SEQUENCE</scope>
    <source>
        <strain evidence="12">MK4</strain>
    </source>
</reference>
<evidence type="ECO:0000256" key="1">
    <source>
        <dbReference type="ARBA" id="ARBA00001946"/>
    </source>
</evidence>
<dbReference type="InterPro" id="IPR000836">
    <property type="entry name" value="PRTase_dom"/>
</dbReference>
<sequence length="219" mass="24282">MISMQAYPMLKVVEHAVVQKNLTRIRDKNIDRVHFRQGIIEIGRLMGYEYANTLEKEPVTVNTSLGVAEGIKIKDIDNIVVVSVLRAAIPLVEGISQVFKEAEYGVIGAWRSEEPPFNAKIDYIKLPDLENKIVIVADPMLATGHTLNAILNEIKKRGTPKKIVIFSVISAEPGIAKIFKNHPEIEIYTCSVDEKLNQDGYIVPGLGDVGDLCFGKPCL</sequence>
<dbReference type="AlphaFoldDB" id="A0A9E5DJK7"/>
<dbReference type="Gene3D" id="3.40.50.2020">
    <property type="match status" value="1"/>
</dbReference>
<comment type="pathway">
    <text evidence="2">Pyrimidine metabolism; UMP biosynthesis via salvage pathway; UMP from uracil: step 1/1.</text>
</comment>
<evidence type="ECO:0000256" key="7">
    <source>
        <dbReference type="ARBA" id="ARBA00022679"/>
    </source>
</evidence>
<dbReference type="Pfam" id="PF14681">
    <property type="entry name" value="UPRTase"/>
    <property type="match status" value="1"/>
</dbReference>
<evidence type="ECO:0000313" key="12">
    <source>
        <dbReference type="EMBL" id="MCZ3371549.1"/>
    </source>
</evidence>
<evidence type="ECO:0000256" key="9">
    <source>
        <dbReference type="ARBA" id="ARBA00023134"/>
    </source>
</evidence>
<dbReference type="SUPFAM" id="SSF53271">
    <property type="entry name" value="PRTase-like"/>
    <property type="match status" value="1"/>
</dbReference>
<dbReference type="InterPro" id="IPR005765">
    <property type="entry name" value="UPRT"/>
</dbReference>
<organism evidence="12">
    <name type="scientific">Methanobacterium veterum</name>
    <dbReference type="NCBI Taxonomy" id="408577"/>
    <lineage>
        <taxon>Archaea</taxon>
        <taxon>Methanobacteriati</taxon>
        <taxon>Methanobacteriota</taxon>
        <taxon>Methanomada group</taxon>
        <taxon>Methanobacteria</taxon>
        <taxon>Methanobacteriales</taxon>
        <taxon>Methanobacteriaceae</taxon>
        <taxon>Methanobacterium</taxon>
    </lineage>
</organism>
<dbReference type="InterPro" id="IPR029057">
    <property type="entry name" value="PRTase-like"/>
</dbReference>
<keyword evidence="5" id="KW-0021">Allosteric enzyme</keyword>
<dbReference type="PANTHER" id="PTHR11608:SF0">
    <property type="entry name" value="BIFUNCTIONAL PROTEIN PYRR"/>
    <property type="match status" value="1"/>
</dbReference>
<dbReference type="RefSeq" id="WP_245617797.1">
    <property type="nucleotide sequence ID" value="NZ_JAPVES010000025.1"/>
</dbReference>